<organism evidence="2 3">
    <name type="scientific">Maliponia aquimaris</name>
    <dbReference type="NCBI Taxonomy" id="1673631"/>
    <lineage>
        <taxon>Bacteria</taxon>
        <taxon>Pseudomonadati</taxon>
        <taxon>Pseudomonadota</taxon>
        <taxon>Alphaproteobacteria</taxon>
        <taxon>Rhodobacterales</taxon>
        <taxon>Paracoccaceae</taxon>
        <taxon>Maliponia</taxon>
    </lineage>
</organism>
<proteinExistence type="predicted"/>
<accession>A0A238L4I8</accession>
<keyword evidence="3" id="KW-1185">Reference proteome</keyword>
<reference evidence="2 3" key="1">
    <citation type="submission" date="2017-05" db="EMBL/GenBank/DDBJ databases">
        <authorList>
            <person name="Song R."/>
            <person name="Chenine A.L."/>
            <person name="Ruprecht R.M."/>
        </authorList>
    </citation>
    <scope>NUCLEOTIDE SEQUENCE [LARGE SCALE GENOMIC DNA]</scope>
    <source>
        <strain evidence="2 3">CECT 8898</strain>
    </source>
</reference>
<dbReference type="Pfam" id="PF07087">
    <property type="entry name" value="DUF1353"/>
    <property type="match status" value="1"/>
</dbReference>
<evidence type="ECO:0000256" key="1">
    <source>
        <dbReference type="SAM" id="MobiDB-lite"/>
    </source>
</evidence>
<dbReference type="Proteomes" id="UP000207598">
    <property type="component" value="Unassembled WGS sequence"/>
</dbReference>
<name>A0A238L4I8_9RHOB</name>
<dbReference type="PROSITE" id="PS51257">
    <property type="entry name" value="PROKAR_LIPOPROTEIN"/>
    <property type="match status" value="1"/>
</dbReference>
<evidence type="ECO:0000313" key="3">
    <source>
        <dbReference type="Proteomes" id="UP000207598"/>
    </source>
</evidence>
<evidence type="ECO:0008006" key="4">
    <source>
        <dbReference type="Google" id="ProtNLM"/>
    </source>
</evidence>
<evidence type="ECO:0000313" key="2">
    <source>
        <dbReference type="EMBL" id="SMX49236.1"/>
    </source>
</evidence>
<dbReference type="OrthoDB" id="7860705at2"/>
<sequence length="289" mass="31177">MRNVVFLSVCALAVAACDTTQYLAQSSRSEAPEISCLTRPQGGCTFSLSPLRVLNEPVEIPKRPYKFFPTAEPLRFVDAQGVDWTAPARTLTDGASIPTIFVAIVGDPTSPNYINAAAVHDAYCGVGNEKGPNFRRAKWQDVHVMFYDGLIVGGTDEVRAKIMFAAVWLGGPRWAEPSGAVVSTQGQAAGRGVAYVNQLERVPVWRMQEAMRRAKAYIEGNRPSLPRLIRFLETEERRMLEETFGLVDDENGAWTYQPPTPEEGHEGGGVGGLAPAAGAVGNPGSPGSI</sequence>
<protein>
    <recommendedName>
        <fullName evidence="4">DUF1353 domain-containing protein</fullName>
    </recommendedName>
</protein>
<gene>
    <name evidence="2" type="ORF">MAA8898_04232</name>
</gene>
<feature type="region of interest" description="Disordered" evidence="1">
    <location>
        <begin position="250"/>
        <end position="289"/>
    </location>
</feature>
<dbReference type="RefSeq" id="WP_094022983.1">
    <property type="nucleotide sequence ID" value="NZ_FXYF01000015.1"/>
</dbReference>
<dbReference type="InterPro" id="IPR010767">
    <property type="entry name" value="Phage_CGC-2007_Cje0229"/>
</dbReference>
<dbReference type="AlphaFoldDB" id="A0A238L4I8"/>
<feature type="compositionally biased region" description="Low complexity" evidence="1">
    <location>
        <begin position="273"/>
        <end position="289"/>
    </location>
</feature>
<dbReference type="EMBL" id="FXYF01000015">
    <property type="protein sequence ID" value="SMX49236.1"/>
    <property type="molecule type" value="Genomic_DNA"/>
</dbReference>